<dbReference type="InterPro" id="IPR039425">
    <property type="entry name" value="RNA_pol_sigma-70-like"/>
</dbReference>
<comment type="caution">
    <text evidence="6">The sequence shown here is derived from an EMBL/GenBank/DDBJ whole genome shotgun (WGS) entry which is preliminary data.</text>
</comment>
<feature type="domain" description="RNA polymerase sigma-70 region 2" evidence="5">
    <location>
        <begin position="38"/>
        <end position="105"/>
    </location>
</feature>
<dbReference type="Pfam" id="PF04542">
    <property type="entry name" value="Sigma70_r2"/>
    <property type="match status" value="1"/>
</dbReference>
<proteinExistence type="predicted"/>
<dbReference type="PANTHER" id="PTHR43133:SF8">
    <property type="entry name" value="RNA POLYMERASE SIGMA FACTOR HI_1459-RELATED"/>
    <property type="match status" value="1"/>
</dbReference>
<keyword evidence="4" id="KW-0804">Transcription</keyword>
<accession>A0A7V8NWV2</accession>
<dbReference type="EMBL" id="JACDQQ010002750">
    <property type="protein sequence ID" value="MBA0088927.1"/>
    <property type="molecule type" value="Genomic_DNA"/>
</dbReference>
<evidence type="ECO:0000256" key="4">
    <source>
        <dbReference type="ARBA" id="ARBA00023163"/>
    </source>
</evidence>
<keyword evidence="7" id="KW-1185">Reference proteome</keyword>
<keyword evidence="3" id="KW-0238">DNA-binding</keyword>
<dbReference type="InterPro" id="IPR007627">
    <property type="entry name" value="RNA_pol_sigma70_r2"/>
</dbReference>
<organism evidence="6 7">
    <name type="scientific">Candidatus Acidiferrum panamense</name>
    <dbReference type="NCBI Taxonomy" id="2741543"/>
    <lineage>
        <taxon>Bacteria</taxon>
        <taxon>Pseudomonadati</taxon>
        <taxon>Acidobacteriota</taxon>
        <taxon>Terriglobia</taxon>
        <taxon>Candidatus Acidiferrales</taxon>
        <taxon>Candidatus Acidiferrum</taxon>
    </lineage>
</organism>
<dbReference type="GO" id="GO:0006352">
    <property type="term" value="P:DNA-templated transcription initiation"/>
    <property type="evidence" value="ECO:0007669"/>
    <property type="project" value="InterPro"/>
</dbReference>
<gene>
    <name evidence="6" type="ORF">HRJ53_28395</name>
</gene>
<reference evidence="6" key="1">
    <citation type="submission" date="2020-06" db="EMBL/GenBank/DDBJ databases">
        <title>Legume-microbial interactions unlock mineral nutrients during tropical forest succession.</title>
        <authorList>
            <person name="Epihov D.Z."/>
        </authorList>
    </citation>
    <scope>NUCLEOTIDE SEQUENCE [LARGE SCALE GENOMIC DNA]</scope>
    <source>
        <strain evidence="6">Pan2503</strain>
    </source>
</reference>
<dbReference type="AlphaFoldDB" id="A0A7V8NWV2"/>
<dbReference type="GO" id="GO:0003677">
    <property type="term" value="F:DNA binding"/>
    <property type="evidence" value="ECO:0007669"/>
    <property type="project" value="UniProtKB-KW"/>
</dbReference>
<evidence type="ECO:0000256" key="2">
    <source>
        <dbReference type="ARBA" id="ARBA00023082"/>
    </source>
</evidence>
<evidence type="ECO:0000259" key="5">
    <source>
        <dbReference type="Pfam" id="PF04542"/>
    </source>
</evidence>
<name>A0A7V8NWV2_9BACT</name>
<evidence type="ECO:0000313" key="6">
    <source>
        <dbReference type="EMBL" id="MBA0088927.1"/>
    </source>
</evidence>
<dbReference type="SUPFAM" id="SSF88946">
    <property type="entry name" value="Sigma2 domain of RNA polymerase sigma factors"/>
    <property type="match status" value="1"/>
</dbReference>
<keyword evidence="1" id="KW-0805">Transcription regulation</keyword>
<protein>
    <submittedName>
        <fullName evidence="6">Sigma-70 family RNA polymerase sigma factor</fullName>
    </submittedName>
</protein>
<evidence type="ECO:0000313" key="7">
    <source>
        <dbReference type="Proteomes" id="UP000567293"/>
    </source>
</evidence>
<evidence type="ECO:0000256" key="3">
    <source>
        <dbReference type="ARBA" id="ARBA00023125"/>
    </source>
</evidence>
<dbReference type="Proteomes" id="UP000567293">
    <property type="component" value="Unassembled WGS sequence"/>
</dbReference>
<keyword evidence="2" id="KW-0731">Sigma factor</keyword>
<dbReference type="NCBIfam" id="TIGR02937">
    <property type="entry name" value="sigma70-ECF"/>
    <property type="match status" value="1"/>
</dbReference>
<dbReference type="InterPro" id="IPR013325">
    <property type="entry name" value="RNA_pol_sigma_r2"/>
</dbReference>
<dbReference type="Gene3D" id="1.10.1740.10">
    <property type="match status" value="1"/>
</dbReference>
<sequence>MTTAGKSFPLTRLSLLAAARSQDASERARALDILFASYWKPVYKYIRLKFSQSPQDAQDLTQGFFAELLERELLSRFNPARSRLRTYLRLCADSFALNEMKAASRQKRGGEFAHIALDFSAAEDELCAQAIDPASLASPESLEDLFEKEWIRSLFSSSVEELRGLCEARGKQKAFQLFEAYDLCGEEDMSYAQLAASFSLSLTEVNNQLAWARREFRRITLGRLHVLCGSEEEFSREAKALFGVSTE</sequence>
<dbReference type="InterPro" id="IPR014284">
    <property type="entry name" value="RNA_pol_sigma-70_dom"/>
</dbReference>
<evidence type="ECO:0000256" key="1">
    <source>
        <dbReference type="ARBA" id="ARBA00023015"/>
    </source>
</evidence>
<dbReference type="GO" id="GO:0016987">
    <property type="term" value="F:sigma factor activity"/>
    <property type="evidence" value="ECO:0007669"/>
    <property type="project" value="UniProtKB-KW"/>
</dbReference>
<dbReference type="PANTHER" id="PTHR43133">
    <property type="entry name" value="RNA POLYMERASE ECF-TYPE SIGMA FACTO"/>
    <property type="match status" value="1"/>
</dbReference>